<reference evidence="3 4" key="1">
    <citation type="journal article" date="2018" name="Nat. Ecol. Evol.">
        <title>Pezizomycetes genomes reveal the molecular basis of ectomycorrhizal truffle lifestyle.</title>
        <authorList>
            <person name="Murat C."/>
            <person name="Payen T."/>
            <person name="Noel B."/>
            <person name="Kuo A."/>
            <person name="Morin E."/>
            <person name="Chen J."/>
            <person name="Kohler A."/>
            <person name="Krizsan K."/>
            <person name="Balestrini R."/>
            <person name="Da Silva C."/>
            <person name="Montanini B."/>
            <person name="Hainaut M."/>
            <person name="Levati E."/>
            <person name="Barry K.W."/>
            <person name="Belfiori B."/>
            <person name="Cichocki N."/>
            <person name="Clum A."/>
            <person name="Dockter R.B."/>
            <person name="Fauchery L."/>
            <person name="Guy J."/>
            <person name="Iotti M."/>
            <person name="Le Tacon F."/>
            <person name="Lindquist E.A."/>
            <person name="Lipzen A."/>
            <person name="Malagnac F."/>
            <person name="Mello A."/>
            <person name="Molinier V."/>
            <person name="Miyauchi S."/>
            <person name="Poulain J."/>
            <person name="Riccioni C."/>
            <person name="Rubini A."/>
            <person name="Sitrit Y."/>
            <person name="Splivallo R."/>
            <person name="Traeger S."/>
            <person name="Wang M."/>
            <person name="Zifcakova L."/>
            <person name="Wipf D."/>
            <person name="Zambonelli A."/>
            <person name="Paolocci F."/>
            <person name="Nowrousian M."/>
            <person name="Ottonello S."/>
            <person name="Baldrian P."/>
            <person name="Spatafora J.W."/>
            <person name="Henrissat B."/>
            <person name="Nagy L.G."/>
            <person name="Aury J.M."/>
            <person name="Wincker P."/>
            <person name="Grigoriev I.V."/>
            <person name="Bonfante P."/>
            <person name="Martin F.M."/>
        </authorList>
    </citation>
    <scope>NUCLEOTIDE SEQUENCE [LARGE SCALE GENOMIC DNA]</scope>
    <source>
        <strain evidence="3 4">RN42</strain>
    </source>
</reference>
<gene>
    <name evidence="3" type="ORF">BJ508DRAFT_330901</name>
</gene>
<evidence type="ECO:0000313" key="3">
    <source>
        <dbReference type="EMBL" id="RPA76648.1"/>
    </source>
</evidence>
<proteinExistence type="predicted"/>
<protein>
    <submittedName>
        <fullName evidence="3">Uncharacterized protein</fullName>
    </submittedName>
</protein>
<sequence length="701" mass="78199">MSSSKSQLPVVLTKPPGPESRILSINTIFEERSILQTQKRKPEQTVEDVFEAYVTHIAKVYSFKDDWLKKDQVVGIILLGGTAESSKYLHLRIDVADFGADPFQSALKETPEPVVSKQKTSGGLPDGSVIVTVHLFEEAFMSSTSYEDSNFRLKQMTAKKESEWRKAALLEIGKNFIIDGKNITGALTITTTEEDTISPLYIKDEDTGDAYEVLHIIVPKKLGETNGRPTPLKDARLGWAQRVTAAATEMERKRKAKAERDRRAAENAQAKREQQEREQKAKEDAETRRKIKAEQDREKVRKEGLARTKRDEDALAELQRKRAEQDLKEKATEPAKPIPDAEEKAAAEAAAAKEGSFQTVGSKGKIDKPPVASAPPFLKRTFERTPLVSSSVAPSSPTSPAQGIPTDPSLAAIIAELQNAAAEGGRTAEVANMFSSYLVRMEQRMQQMEAKADKHDEKLDKHDEKLDKHDAKLRVMEGDLSEFVTVGKRFDSVEDRLDEFMSDHHTILNRHAITLSSDILARDVSYKNFSELKRAKGGPEEAAKFLREEFSTLKSIEELPGGFKLKYMNRHSFIKFVCESNPVRKAGNHIAHGGTKDEVLASIASIKVTEEDASQQSIKLKLTDAAEFIDARTAGTFTLPDEFTKLVPEDTERKNVVEAEVKNKVRGEVKAEIKVVIKKEEKEKINEGEEGVKEVTETKDE</sequence>
<evidence type="ECO:0000313" key="4">
    <source>
        <dbReference type="Proteomes" id="UP000275078"/>
    </source>
</evidence>
<dbReference type="AlphaFoldDB" id="A0A3N4HVT4"/>
<keyword evidence="4" id="KW-1185">Reference proteome</keyword>
<evidence type="ECO:0000256" key="2">
    <source>
        <dbReference type="SAM" id="MobiDB-lite"/>
    </source>
</evidence>
<feature type="compositionally biased region" description="Basic and acidic residues" evidence="2">
    <location>
        <begin position="258"/>
        <end position="346"/>
    </location>
</feature>
<organism evidence="3 4">
    <name type="scientific">Ascobolus immersus RN42</name>
    <dbReference type="NCBI Taxonomy" id="1160509"/>
    <lineage>
        <taxon>Eukaryota</taxon>
        <taxon>Fungi</taxon>
        <taxon>Dikarya</taxon>
        <taxon>Ascomycota</taxon>
        <taxon>Pezizomycotina</taxon>
        <taxon>Pezizomycetes</taxon>
        <taxon>Pezizales</taxon>
        <taxon>Ascobolaceae</taxon>
        <taxon>Ascobolus</taxon>
    </lineage>
</organism>
<feature type="coiled-coil region" evidence="1">
    <location>
        <begin position="438"/>
        <end position="479"/>
    </location>
</feature>
<accession>A0A3N4HVT4</accession>
<dbReference type="EMBL" id="ML119740">
    <property type="protein sequence ID" value="RPA76648.1"/>
    <property type="molecule type" value="Genomic_DNA"/>
</dbReference>
<feature type="region of interest" description="Disordered" evidence="2">
    <location>
        <begin position="248"/>
        <end position="376"/>
    </location>
</feature>
<name>A0A3N4HVT4_ASCIM</name>
<evidence type="ECO:0000256" key="1">
    <source>
        <dbReference type="SAM" id="Coils"/>
    </source>
</evidence>
<keyword evidence="1" id="KW-0175">Coiled coil</keyword>
<dbReference type="Proteomes" id="UP000275078">
    <property type="component" value="Unassembled WGS sequence"/>
</dbReference>